<gene>
    <name evidence="1" type="ORF">COO91_00479</name>
</gene>
<dbReference type="Proteomes" id="UP000232003">
    <property type="component" value="Chromosome"/>
</dbReference>
<evidence type="ECO:0000313" key="1">
    <source>
        <dbReference type="EMBL" id="AUB34650.1"/>
    </source>
</evidence>
<dbReference type="AlphaFoldDB" id="A0A2K8SH12"/>
<name>A0A2K8SH12_9NOSO</name>
<evidence type="ECO:0000313" key="2">
    <source>
        <dbReference type="Proteomes" id="UP000232003"/>
    </source>
</evidence>
<dbReference type="EMBL" id="CP024785">
    <property type="protein sequence ID" value="AUB34650.1"/>
    <property type="molecule type" value="Genomic_DNA"/>
</dbReference>
<reference evidence="1 2" key="1">
    <citation type="submission" date="2017-11" db="EMBL/GenBank/DDBJ databases">
        <title>Complete genome of a free-living desiccation-tolerant cyanobacterium and its photosynthetic adaptation to extreme terrestrial habitat.</title>
        <authorList>
            <person name="Shang J."/>
        </authorList>
    </citation>
    <scope>NUCLEOTIDE SEQUENCE [LARGE SCALE GENOMIC DNA]</scope>
    <source>
        <strain evidence="1 2">CCNUN1</strain>
    </source>
</reference>
<keyword evidence="2" id="KW-1185">Reference proteome</keyword>
<accession>A0A2K8SH12</accession>
<proteinExistence type="predicted"/>
<dbReference type="KEGG" id="nfl:COO91_00479"/>
<organism evidence="1 2">
    <name type="scientific">Nostoc flagelliforme CCNUN1</name>
    <dbReference type="NCBI Taxonomy" id="2038116"/>
    <lineage>
        <taxon>Bacteria</taxon>
        <taxon>Bacillati</taxon>
        <taxon>Cyanobacteriota</taxon>
        <taxon>Cyanophyceae</taxon>
        <taxon>Nostocales</taxon>
        <taxon>Nostocaceae</taxon>
        <taxon>Nostoc</taxon>
    </lineage>
</organism>
<protein>
    <submittedName>
        <fullName evidence="1">Uncharacterized protein</fullName>
    </submittedName>
</protein>
<sequence length="49" mass="5968">MLKFIHISIEDDKVNIFIFLIQSVVDNYEKIKFEFLQFELASDRMNFTH</sequence>